<name>A0ABD1U4N9_9LAMI</name>
<dbReference type="AlphaFoldDB" id="A0ABD1U4N9"/>
<dbReference type="PANTHER" id="PTHR34124">
    <property type="entry name" value="F16B3.27 PROTEIN-RELATED"/>
    <property type="match status" value="1"/>
</dbReference>
<keyword evidence="3" id="KW-1185">Reference proteome</keyword>
<reference evidence="3" key="1">
    <citation type="submission" date="2024-07" db="EMBL/GenBank/DDBJ databases">
        <title>Two chromosome-level genome assemblies of Korean endemic species Abeliophyllum distichum and Forsythia ovata (Oleaceae).</title>
        <authorList>
            <person name="Jang H."/>
        </authorList>
    </citation>
    <scope>NUCLEOTIDE SEQUENCE [LARGE SCALE GENOMIC DNA]</scope>
</reference>
<evidence type="ECO:0000313" key="2">
    <source>
        <dbReference type="EMBL" id="KAL2519971.1"/>
    </source>
</evidence>
<organism evidence="2 3">
    <name type="scientific">Forsythia ovata</name>
    <dbReference type="NCBI Taxonomy" id="205694"/>
    <lineage>
        <taxon>Eukaryota</taxon>
        <taxon>Viridiplantae</taxon>
        <taxon>Streptophyta</taxon>
        <taxon>Embryophyta</taxon>
        <taxon>Tracheophyta</taxon>
        <taxon>Spermatophyta</taxon>
        <taxon>Magnoliopsida</taxon>
        <taxon>eudicotyledons</taxon>
        <taxon>Gunneridae</taxon>
        <taxon>Pentapetalae</taxon>
        <taxon>asterids</taxon>
        <taxon>lamiids</taxon>
        <taxon>Lamiales</taxon>
        <taxon>Oleaceae</taxon>
        <taxon>Forsythieae</taxon>
        <taxon>Forsythia</taxon>
    </lineage>
</organism>
<sequence>MGSFASKELQKNENVDKPISDKVVQSCNSKKINQPHVYETQGSVFVLIVTRPDDFLGNLKSYVSEEDGVVILKLAGELCILIFFLEWVVLTLAFFLKYYAYIERDGANSQATRSAKVQNDEDLNYLPYPFQGIYVPVSP</sequence>
<dbReference type="PANTHER" id="PTHR34124:SF2">
    <property type="entry name" value="F16B3.27 PROTEIN-RELATED"/>
    <property type="match status" value="1"/>
</dbReference>
<dbReference type="Proteomes" id="UP001604277">
    <property type="component" value="Unassembled WGS sequence"/>
</dbReference>
<evidence type="ECO:0000313" key="3">
    <source>
        <dbReference type="Proteomes" id="UP001604277"/>
    </source>
</evidence>
<keyword evidence="1" id="KW-0812">Transmembrane</keyword>
<proteinExistence type="predicted"/>
<evidence type="ECO:0000256" key="1">
    <source>
        <dbReference type="SAM" id="Phobius"/>
    </source>
</evidence>
<accession>A0ABD1U4N9</accession>
<feature type="transmembrane region" description="Helical" evidence="1">
    <location>
        <begin position="70"/>
        <end position="96"/>
    </location>
</feature>
<gene>
    <name evidence="2" type="ORF">Fot_23894</name>
</gene>
<dbReference type="EMBL" id="JBFOLJ010000007">
    <property type="protein sequence ID" value="KAL2519971.1"/>
    <property type="molecule type" value="Genomic_DNA"/>
</dbReference>
<comment type="caution">
    <text evidence="2">The sequence shown here is derived from an EMBL/GenBank/DDBJ whole genome shotgun (WGS) entry which is preliminary data.</text>
</comment>
<protein>
    <submittedName>
        <fullName evidence="2">Uncharacterized protein</fullName>
    </submittedName>
</protein>
<keyword evidence="1" id="KW-0472">Membrane</keyword>
<keyword evidence="1" id="KW-1133">Transmembrane helix</keyword>